<dbReference type="RefSeq" id="WP_377029636.1">
    <property type="nucleotide sequence ID" value="NZ_JBHOMY010000026.1"/>
</dbReference>
<dbReference type="EMBL" id="JBHOMY010000026">
    <property type="protein sequence ID" value="MFC1457121.1"/>
    <property type="molecule type" value="Genomic_DNA"/>
</dbReference>
<comment type="caution">
    <text evidence="1">The sequence shown here is derived from an EMBL/GenBank/DDBJ whole genome shotgun (WGS) entry which is preliminary data.</text>
</comment>
<name>A0ABV6Y769_9HYPH</name>
<gene>
    <name evidence="1" type="ORF">ACETIH_10395</name>
</gene>
<keyword evidence="2" id="KW-1185">Reference proteome</keyword>
<organism evidence="1 2">
    <name type="scientific">Microvirga arabica</name>
    <dbReference type="NCBI Taxonomy" id="1128671"/>
    <lineage>
        <taxon>Bacteria</taxon>
        <taxon>Pseudomonadati</taxon>
        <taxon>Pseudomonadota</taxon>
        <taxon>Alphaproteobacteria</taxon>
        <taxon>Hyphomicrobiales</taxon>
        <taxon>Methylobacteriaceae</taxon>
        <taxon>Microvirga</taxon>
    </lineage>
</organism>
<evidence type="ECO:0008006" key="3">
    <source>
        <dbReference type="Google" id="ProtNLM"/>
    </source>
</evidence>
<sequence>MFLSVILGKLRSSAKRWKAARELRSLNGRELSELGLIRGSHQDVAGGAAWRSLHQIVLESR</sequence>
<accession>A0ABV6Y769</accession>
<protein>
    <recommendedName>
        <fullName evidence="3">DUF1127 domain-containing protein</fullName>
    </recommendedName>
</protein>
<evidence type="ECO:0000313" key="1">
    <source>
        <dbReference type="EMBL" id="MFC1457121.1"/>
    </source>
</evidence>
<proteinExistence type="predicted"/>
<reference evidence="1 2" key="1">
    <citation type="submission" date="2024-09" db="EMBL/GenBank/DDBJ databases">
        <title>Nodulacao em especies de Leguminosae Basais da Amazonia e Caracterizacao dos Rizobios e Bacterias Associadas aos Nodulos.</title>
        <authorList>
            <person name="Jambeiro I.C.A."/>
            <person name="Lopes I.S."/>
            <person name="Aguiar E.R.G.R."/>
            <person name="Santos A.F.J."/>
            <person name="Dos Santos J.M.F."/>
            <person name="Gross E."/>
        </authorList>
    </citation>
    <scope>NUCLEOTIDE SEQUENCE [LARGE SCALE GENOMIC DNA]</scope>
    <source>
        <strain evidence="1 2">BRUESC1165</strain>
    </source>
</reference>
<evidence type="ECO:0000313" key="2">
    <source>
        <dbReference type="Proteomes" id="UP001593940"/>
    </source>
</evidence>
<dbReference type="Proteomes" id="UP001593940">
    <property type="component" value="Unassembled WGS sequence"/>
</dbReference>